<dbReference type="SUPFAM" id="SSF50494">
    <property type="entry name" value="Trypsin-like serine proteases"/>
    <property type="match status" value="1"/>
</dbReference>
<feature type="region of interest" description="Disordered" evidence="1">
    <location>
        <begin position="279"/>
        <end position="312"/>
    </location>
</feature>
<dbReference type="GO" id="GO:0006508">
    <property type="term" value="P:proteolysis"/>
    <property type="evidence" value="ECO:0007669"/>
    <property type="project" value="UniProtKB-KW"/>
</dbReference>
<evidence type="ECO:0000313" key="4">
    <source>
        <dbReference type="Proteomes" id="UP000230709"/>
    </source>
</evidence>
<feature type="compositionally biased region" description="Basic and acidic residues" evidence="1">
    <location>
        <begin position="296"/>
        <end position="312"/>
    </location>
</feature>
<dbReference type="Gene3D" id="2.40.10.10">
    <property type="entry name" value="Trypsin-like serine proteases"/>
    <property type="match status" value="2"/>
</dbReference>
<evidence type="ECO:0000256" key="1">
    <source>
        <dbReference type="SAM" id="MobiDB-lite"/>
    </source>
</evidence>
<name>A0A2D2D4H6_METT3</name>
<feature type="chain" id="PRO_5013817069" evidence="2">
    <location>
        <begin position="25"/>
        <end position="312"/>
    </location>
</feature>
<evidence type="ECO:0000256" key="2">
    <source>
        <dbReference type="SAM" id="SignalP"/>
    </source>
</evidence>
<proteinExistence type="predicted"/>
<keyword evidence="2" id="KW-0732">Signal</keyword>
<dbReference type="KEGG" id="mtw:CQW49_19835"/>
<dbReference type="EMBL" id="CP023737">
    <property type="protein sequence ID" value="ATQ69883.1"/>
    <property type="molecule type" value="Genomic_DNA"/>
</dbReference>
<reference evidence="4" key="1">
    <citation type="submission" date="2017-10" db="EMBL/GenBank/DDBJ databases">
        <title>Completed PacBio SMRT sequence of Methylosinus trichosporium OB3b reveals presence of a third large plasmid.</title>
        <authorList>
            <person name="Charles T.C."/>
            <person name="Lynch M.D.J."/>
            <person name="Heil J.R."/>
            <person name="Cheng J."/>
        </authorList>
    </citation>
    <scope>NUCLEOTIDE SEQUENCE [LARGE SCALE GENOMIC DNA]</scope>
    <source>
        <strain evidence="4">OB3b</strain>
    </source>
</reference>
<keyword evidence="3" id="KW-0378">Hydrolase</keyword>
<keyword evidence="3" id="KW-0645">Protease</keyword>
<dbReference type="InterPro" id="IPR043504">
    <property type="entry name" value="Peptidase_S1_PA_chymotrypsin"/>
</dbReference>
<dbReference type="AlphaFoldDB" id="A0A2D2D4H6"/>
<evidence type="ECO:0000313" key="3">
    <source>
        <dbReference type="EMBL" id="ATQ69883.1"/>
    </source>
</evidence>
<accession>A0A2D2D4H6</accession>
<protein>
    <submittedName>
        <fullName evidence="3">Serine protease</fullName>
    </submittedName>
</protein>
<keyword evidence="4" id="KW-1185">Reference proteome</keyword>
<dbReference type="InterPro" id="IPR009003">
    <property type="entry name" value="Peptidase_S1_PA"/>
</dbReference>
<organism evidence="3 4">
    <name type="scientific">Methylosinus trichosporium (strain ATCC 35070 / NCIMB 11131 / UNIQEM 75 / OB3b)</name>
    <dbReference type="NCBI Taxonomy" id="595536"/>
    <lineage>
        <taxon>Bacteria</taxon>
        <taxon>Pseudomonadati</taxon>
        <taxon>Pseudomonadota</taxon>
        <taxon>Alphaproteobacteria</taxon>
        <taxon>Hyphomicrobiales</taxon>
        <taxon>Methylocystaceae</taxon>
        <taxon>Methylosinus</taxon>
    </lineage>
</organism>
<sequence>MKNVEIRLFAATLCAAAATPSAQAGMALDANAGGAGAMAPTKVLVLGAERRANAEQYAAKNKLDLSTLKRAHAASGLVTCGRAHGAGQLTVANDVITTAAHVFLDERGAHRSRACYFVTDIDGRKRRVPIDMGTIIAGSAKPYSAKAVNDWAVARLAQPLDDVSPYDLAEEVAVDQPVEFVSRGHSDWRDAETMSFEACRLRAQTNQVKGGTREFAFDCGTGDGASGGAVLSGEQRLRLGAILVGWRSSDPARVGPYSQNNYNFVVSIEGPFREAVLASARRDAGPTTAQAQPGEKTGERDAGARRSAVGRE</sequence>
<dbReference type="STRING" id="595536.GCA_000178815_01226"/>
<dbReference type="GO" id="GO:0008233">
    <property type="term" value="F:peptidase activity"/>
    <property type="evidence" value="ECO:0007669"/>
    <property type="project" value="UniProtKB-KW"/>
</dbReference>
<gene>
    <name evidence="3" type="ORF">CQW49_19835</name>
</gene>
<feature type="signal peptide" evidence="2">
    <location>
        <begin position="1"/>
        <end position="24"/>
    </location>
</feature>
<dbReference type="Pfam" id="PF13365">
    <property type="entry name" value="Trypsin_2"/>
    <property type="match status" value="1"/>
</dbReference>
<dbReference type="Proteomes" id="UP000230709">
    <property type="component" value="Chromosome"/>
</dbReference>
<dbReference type="RefSeq" id="WP_003609557.1">
    <property type="nucleotide sequence ID" value="NZ_ADVE02000001.1"/>
</dbReference>